<accession>A0A1I1N389</accession>
<keyword evidence="2" id="KW-0597">Phosphoprotein</keyword>
<dbReference type="SUPFAM" id="SSF47336">
    <property type="entry name" value="ACP-like"/>
    <property type="match status" value="1"/>
</dbReference>
<dbReference type="Pfam" id="PF00550">
    <property type="entry name" value="PP-binding"/>
    <property type="match status" value="1"/>
</dbReference>
<dbReference type="AlphaFoldDB" id="A0A1I1N389"/>
<evidence type="ECO:0000256" key="1">
    <source>
        <dbReference type="ARBA" id="ARBA00022450"/>
    </source>
</evidence>
<evidence type="ECO:0000313" key="4">
    <source>
        <dbReference type="EMBL" id="SFC88260.1"/>
    </source>
</evidence>
<reference evidence="4 5" key="1">
    <citation type="submission" date="2016-10" db="EMBL/GenBank/DDBJ databases">
        <authorList>
            <person name="de Groot N.N."/>
        </authorList>
    </citation>
    <scope>NUCLEOTIDE SEQUENCE [LARGE SCALE GENOMIC DNA]</scope>
    <source>
        <strain evidence="4 5">CGMCC 4.5739</strain>
    </source>
</reference>
<keyword evidence="1" id="KW-0596">Phosphopantetheine</keyword>
<evidence type="ECO:0000259" key="3">
    <source>
        <dbReference type="PROSITE" id="PS50075"/>
    </source>
</evidence>
<proteinExistence type="predicted"/>
<organism evidence="4 5">
    <name type="scientific">Streptomyces aidingensis</name>
    <dbReference type="NCBI Taxonomy" id="910347"/>
    <lineage>
        <taxon>Bacteria</taxon>
        <taxon>Bacillati</taxon>
        <taxon>Actinomycetota</taxon>
        <taxon>Actinomycetes</taxon>
        <taxon>Kitasatosporales</taxon>
        <taxon>Streptomycetaceae</taxon>
        <taxon>Streptomyces</taxon>
    </lineage>
</organism>
<dbReference type="EMBL" id="FOLM01000007">
    <property type="protein sequence ID" value="SFC88260.1"/>
    <property type="molecule type" value="Genomic_DNA"/>
</dbReference>
<name>A0A1I1N389_9ACTN</name>
<dbReference type="STRING" id="910347.SAMN05421773_10737"/>
<dbReference type="PROSITE" id="PS00012">
    <property type="entry name" value="PHOSPHOPANTETHEINE"/>
    <property type="match status" value="1"/>
</dbReference>
<feature type="domain" description="Carrier" evidence="3">
    <location>
        <begin position="1"/>
        <end position="78"/>
    </location>
</feature>
<dbReference type="InterPro" id="IPR009081">
    <property type="entry name" value="PP-bd_ACP"/>
</dbReference>
<sequence>MDIPRTFRTTLLAHLPVASGDDFAPGDDLSALGLDSMGVVQLLTDLEETYGLELPDELITEETFETVGSLWEAVGPLIPAERLTGAEAVEADV</sequence>
<dbReference type="PROSITE" id="PS50075">
    <property type="entry name" value="CARRIER"/>
    <property type="match status" value="1"/>
</dbReference>
<keyword evidence="5" id="KW-1185">Reference proteome</keyword>
<dbReference type="InterPro" id="IPR036736">
    <property type="entry name" value="ACP-like_sf"/>
</dbReference>
<dbReference type="InterPro" id="IPR006162">
    <property type="entry name" value="Ppantetheine_attach_site"/>
</dbReference>
<dbReference type="Gene3D" id="1.10.1200.10">
    <property type="entry name" value="ACP-like"/>
    <property type="match status" value="1"/>
</dbReference>
<protein>
    <submittedName>
        <fullName evidence="4">Acyl carrier protein</fullName>
    </submittedName>
</protein>
<dbReference type="Proteomes" id="UP000199207">
    <property type="component" value="Unassembled WGS sequence"/>
</dbReference>
<gene>
    <name evidence="4" type="ORF">SAMN05421773_10737</name>
</gene>
<dbReference type="RefSeq" id="WP_093839173.1">
    <property type="nucleotide sequence ID" value="NZ_FOLM01000007.1"/>
</dbReference>
<evidence type="ECO:0000256" key="2">
    <source>
        <dbReference type="ARBA" id="ARBA00022553"/>
    </source>
</evidence>
<dbReference type="OrthoDB" id="2665189at2"/>
<evidence type="ECO:0000313" key="5">
    <source>
        <dbReference type="Proteomes" id="UP000199207"/>
    </source>
</evidence>